<feature type="non-terminal residue" evidence="9">
    <location>
        <position position="1"/>
    </location>
</feature>
<dbReference type="Pfam" id="PF08352">
    <property type="entry name" value="oligo_HPY"/>
    <property type="match status" value="1"/>
</dbReference>
<dbReference type="Pfam" id="PF00005">
    <property type="entry name" value="ABC_tran"/>
    <property type="match status" value="2"/>
</dbReference>
<keyword evidence="7" id="KW-0812">Transmembrane</keyword>
<dbReference type="EMBL" id="UINC01040019">
    <property type="protein sequence ID" value="SVB39316.1"/>
    <property type="molecule type" value="Genomic_DNA"/>
</dbReference>
<proteinExistence type="predicted"/>
<dbReference type="AlphaFoldDB" id="A0A382DLF6"/>
<evidence type="ECO:0000256" key="2">
    <source>
        <dbReference type="ARBA" id="ARBA00022448"/>
    </source>
</evidence>
<gene>
    <name evidence="9" type="ORF">METZ01_LOCUS192170</name>
</gene>
<dbReference type="PANTHER" id="PTHR43297">
    <property type="entry name" value="OLIGOPEPTIDE TRANSPORT ATP-BINDING PROTEIN APPD"/>
    <property type="match status" value="1"/>
</dbReference>
<feature type="domain" description="ABC transporter" evidence="8">
    <location>
        <begin position="1"/>
        <end position="396"/>
    </location>
</feature>
<dbReference type="SUPFAM" id="SSF52540">
    <property type="entry name" value="P-loop containing nucleoside triphosphate hydrolases"/>
    <property type="match status" value="2"/>
</dbReference>
<evidence type="ECO:0000256" key="4">
    <source>
        <dbReference type="ARBA" id="ARBA00022741"/>
    </source>
</evidence>
<dbReference type="PROSITE" id="PS00211">
    <property type="entry name" value="ABC_TRANSPORTER_1"/>
    <property type="match status" value="1"/>
</dbReference>
<sequence length="468" mass="52618">VAVNGISFNILKGETLGIVGESGSGKSVSVLSLIQLIPNPPGEVREGSIKFNGETLFDGQELEAIRDKPEFRFFHDLKGKKRNWATRGFFFGWLLLHILLGIPGLLTFIFSFVLDAVITIKLFFSSPRKEAMEKYRESMYRKMREYRGREIAMIFQEPMTSLNPVFTVGMQVIESIQPKDFWDYVKAHIIEKAKSVSIVSMKNRWRVTGLTAFFILVISQLAAGWTFQIGQIFTALLIGGLTPTTVAFLYLGLNKLIPDREKAEHEKLLQGGVELLQRVGIPDAEKRMKDYPHQFSGGMRQRVMIAMALAKNPSLLIADEPTTALDVTIQAQILDLMVDLKKQNEDAAIVLITHDLAVIAETCERVIVMYGGKIQEVASVEELFHNPSHPYTIGLINSIPRPDRGNAKEKLETIQGMVPNILDMPEGCKFCTRCDLAEEKCKSEDPELIDVGQDHFVRCHFLDKVMEG</sequence>
<evidence type="ECO:0000256" key="3">
    <source>
        <dbReference type="ARBA" id="ARBA00022475"/>
    </source>
</evidence>
<feature type="transmembrane region" description="Helical" evidence="7">
    <location>
        <begin position="207"/>
        <end position="226"/>
    </location>
</feature>
<protein>
    <recommendedName>
        <fullName evidence="8">ABC transporter domain-containing protein</fullName>
    </recommendedName>
</protein>
<dbReference type="PANTHER" id="PTHR43297:SF2">
    <property type="entry name" value="DIPEPTIDE TRANSPORT ATP-BINDING PROTEIN DPPD"/>
    <property type="match status" value="1"/>
</dbReference>
<reference evidence="9" key="1">
    <citation type="submission" date="2018-05" db="EMBL/GenBank/DDBJ databases">
        <authorList>
            <person name="Lanie J.A."/>
            <person name="Ng W.-L."/>
            <person name="Kazmierczak K.M."/>
            <person name="Andrzejewski T.M."/>
            <person name="Davidsen T.M."/>
            <person name="Wayne K.J."/>
            <person name="Tettelin H."/>
            <person name="Glass J.I."/>
            <person name="Rusch D."/>
            <person name="Podicherti R."/>
            <person name="Tsui H.-C.T."/>
            <person name="Winkler M.E."/>
        </authorList>
    </citation>
    <scope>NUCLEOTIDE SEQUENCE</scope>
</reference>
<keyword evidence="5" id="KW-0067">ATP-binding</keyword>
<dbReference type="CDD" id="cd03257">
    <property type="entry name" value="ABC_NikE_OppD_transporters"/>
    <property type="match status" value="1"/>
</dbReference>
<dbReference type="InterPro" id="IPR017871">
    <property type="entry name" value="ABC_transporter-like_CS"/>
</dbReference>
<evidence type="ECO:0000256" key="5">
    <source>
        <dbReference type="ARBA" id="ARBA00022840"/>
    </source>
</evidence>
<dbReference type="InterPro" id="IPR013563">
    <property type="entry name" value="Oligopep_ABC_C"/>
</dbReference>
<evidence type="ECO:0000256" key="7">
    <source>
        <dbReference type="SAM" id="Phobius"/>
    </source>
</evidence>
<dbReference type="GO" id="GO:0015833">
    <property type="term" value="P:peptide transport"/>
    <property type="evidence" value="ECO:0007669"/>
    <property type="project" value="InterPro"/>
</dbReference>
<dbReference type="GO" id="GO:0005524">
    <property type="term" value="F:ATP binding"/>
    <property type="evidence" value="ECO:0007669"/>
    <property type="project" value="UniProtKB-KW"/>
</dbReference>
<dbReference type="InterPro" id="IPR050388">
    <property type="entry name" value="ABC_Ni/Peptide_Import"/>
</dbReference>
<organism evidence="9">
    <name type="scientific">marine metagenome</name>
    <dbReference type="NCBI Taxonomy" id="408172"/>
    <lineage>
        <taxon>unclassified sequences</taxon>
        <taxon>metagenomes</taxon>
        <taxon>ecological metagenomes</taxon>
    </lineage>
</organism>
<keyword evidence="3" id="KW-1003">Cell membrane</keyword>
<evidence type="ECO:0000256" key="1">
    <source>
        <dbReference type="ARBA" id="ARBA00004202"/>
    </source>
</evidence>
<accession>A0A382DLF6</accession>
<feature type="non-terminal residue" evidence="9">
    <location>
        <position position="468"/>
    </location>
</feature>
<comment type="subcellular location">
    <subcellularLocation>
        <location evidence="1">Cell membrane</location>
        <topology evidence="1">Peripheral membrane protein</topology>
    </subcellularLocation>
</comment>
<dbReference type="PROSITE" id="PS50893">
    <property type="entry name" value="ABC_TRANSPORTER_2"/>
    <property type="match status" value="1"/>
</dbReference>
<keyword evidence="2" id="KW-0813">Transport</keyword>
<dbReference type="NCBIfam" id="TIGR01727">
    <property type="entry name" value="oligo_HPY"/>
    <property type="match status" value="1"/>
</dbReference>
<keyword evidence="7" id="KW-1133">Transmembrane helix</keyword>
<evidence type="ECO:0000256" key="6">
    <source>
        <dbReference type="ARBA" id="ARBA00023136"/>
    </source>
</evidence>
<evidence type="ECO:0000313" key="9">
    <source>
        <dbReference type="EMBL" id="SVB39316.1"/>
    </source>
</evidence>
<dbReference type="InterPro" id="IPR027417">
    <property type="entry name" value="P-loop_NTPase"/>
</dbReference>
<keyword evidence="6 7" id="KW-0472">Membrane</keyword>
<dbReference type="GO" id="GO:0016887">
    <property type="term" value="F:ATP hydrolysis activity"/>
    <property type="evidence" value="ECO:0007669"/>
    <property type="project" value="InterPro"/>
</dbReference>
<dbReference type="InterPro" id="IPR003439">
    <property type="entry name" value="ABC_transporter-like_ATP-bd"/>
</dbReference>
<dbReference type="GO" id="GO:0005886">
    <property type="term" value="C:plasma membrane"/>
    <property type="evidence" value="ECO:0007669"/>
    <property type="project" value="UniProtKB-SubCell"/>
</dbReference>
<dbReference type="SMART" id="SM00382">
    <property type="entry name" value="AAA"/>
    <property type="match status" value="1"/>
</dbReference>
<name>A0A382DLF6_9ZZZZ</name>
<dbReference type="InterPro" id="IPR003593">
    <property type="entry name" value="AAA+_ATPase"/>
</dbReference>
<keyword evidence="4" id="KW-0547">Nucleotide-binding</keyword>
<evidence type="ECO:0000259" key="8">
    <source>
        <dbReference type="PROSITE" id="PS50893"/>
    </source>
</evidence>
<dbReference type="Gene3D" id="3.40.50.300">
    <property type="entry name" value="P-loop containing nucleotide triphosphate hydrolases"/>
    <property type="match status" value="1"/>
</dbReference>
<feature type="transmembrane region" description="Helical" evidence="7">
    <location>
        <begin position="232"/>
        <end position="253"/>
    </location>
</feature>